<organism evidence="1 2">
    <name type="scientific">Glossina austeni</name>
    <name type="common">Savannah tsetse fly</name>
    <dbReference type="NCBI Taxonomy" id="7395"/>
    <lineage>
        <taxon>Eukaryota</taxon>
        <taxon>Metazoa</taxon>
        <taxon>Ecdysozoa</taxon>
        <taxon>Arthropoda</taxon>
        <taxon>Hexapoda</taxon>
        <taxon>Insecta</taxon>
        <taxon>Pterygota</taxon>
        <taxon>Neoptera</taxon>
        <taxon>Endopterygota</taxon>
        <taxon>Diptera</taxon>
        <taxon>Brachycera</taxon>
        <taxon>Muscomorpha</taxon>
        <taxon>Hippoboscoidea</taxon>
        <taxon>Glossinidae</taxon>
        <taxon>Glossina</taxon>
    </lineage>
</organism>
<proteinExistence type="predicted"/>
<dbReference type="Proteomes" id="UP000078200">
    <property type="component" value="Unassembled WGS sequence"/>
</dbReference>
<keyword evidence="2" id="KW-1185">Reference proteome</keyword>
<sequence length="158" mass="17865">MCRVSHKNFENLAFGGFRMKLIYTYSGGGECKKRNYRPFITSTIDNKHQNNIHKSIEAMSNFPATNRMKLIYTYSGGGECKKRNYRPFITSTIDNKHQNNIHINVGNHTPLDSVEIFTKMGEYHGSGTTAAVQGSLSECKIMRVEGLNDDLTSAYGRE</sequence>
<evidence type="ECO:0000313" key="1">
    <source>
        <dbReference type="EnsemblMetazoa" id="GAUT036602-PA"/>
    </source>
</evidence>
<protein>
    <submittedName>
        <fullName evidence="1">Uncharacterized protein</fullName>
    </submittedName>
</protein>
<reference evidence="1" key="1">
    <citation type="submission" date="2020-05" db="UniProtKB">
        <authorList>
            <consortium name="EnsemblMetazoa"/>
        </authorList>
    </citation>
    <scope>IDENTIFICATION</scope>
    <source>
        <strain evidence="1">TTRI</strain>
    </source>
</reference>
<dbReference type="AlphaFoldDB" id="A0A1A9VGN4"/>
<evidence type="ECO:0000313" key="2">
    <source>
        <dbReference type="Proteomes" id="UP000078200"/>
    </source>
</evidence>
<dbReference type="EnsemblMetazoa" id="GAUT036602-RA">
    <property type="protein sequence ID" value="GAUT036602-PA"/>
    <property type="gene ID" value="GAUT036602"/>
</dbReference>
<name>A0A1A9VGN4_GLOAU</name>
<accession>A0A1A9VGN4</accession>
<dbReference type="VEuPathDB" id="VectorBase:GAUT036602"/>